<evidence type="ECO:0000313" key="10">
    <source>
        <dbReference type="Proteomes" id="UP000003560"/>
    </source>
</evidence>
<reference evidence="9 10" key="1">
    <citation type="submission" date="2008-10" db="EMBL/GenBank/DDBJ databases">
        <title>Draft genome sequence of Collinsella stercoris (DSM 13279).</title>
        <authorList>
            <person name="Sudarsanam P."/>
            <person name="Ley R."/>
            <person name="Guruge J."/>
            <person name="Turnbaugh P.J."/>
            <person name="Mahowald M."/>
            <person name="Liep D."/>
            <person name="Gordon J."/>
        </authorList>
    </citation>
    <scope>NUCLEOTIDE SEQUENCE [LARGE SCALE GENOMIC DNA]</scope>
    <source>
        <strain evidence="9 10">DSM 13279</strain>
    </source>
</reference>
<comment type="subcellular location">
    <subcellularLocation>
        <location evidence="1 7">Cell membrane</location>
        <topology evidence="1 7">Multi-pass membrane protein</topology>
    </subcellularLocation>
</comment>
<feature type="transmembrane region" description="Helical" evidence="7">
    <location>
        <begin position="49"/>
        <end position="68"/>
    </location>
</feature>
<comment type="similarity">
    <text evidence="7">Belongs to the binding-protein-dependent transport system permease family.</text>
</comment>
<dbReference type="PANTHER" id="PTHR30151:SF20">
    <property type="entry name" value="ABC TRANSPORTER PERMEASE PROTEIN HI_0355-RELATED"/>
    <property type="match status" value="1"/>
</dbReference>
<dbReference type="PANTHER" id="PTHR30151">
    <property type="entry name" value="ALKANE SULFONATE ABC TRANSPORTER-RELATED, MEMBRANE SUBUNIT"/>
    <property type="match status" value="1"/>
</dbReference>
<name>B6GAU5_9ACTN</name>
<keyword evidence="10" id="KW-1185">Reference proteome</keyword>
<dbReference type="Proteomes" id="UP000003560">
    <property type="component" value="Unassembled WGS sequence"/>
</dbReference>
<sequence>MTVLCLLLAWQAVCSAGLVPPFMLPSPVSVAQALVTDWPLLASHAATSLAEAGLGLGAGVALGFVVALAMDRFELLYRAFYPIVVLTQTIPTVAIAPLLVLWFGYGMLPKVVLIVVTTFFPITVGLLEGLRSVDPDEIDLMRAMGASRWQIMRHAKLPAALPQLFGGLKISAAYAIVGAVIAEWLGGFSGLGVYMTRVRKAYSFDKMFAVIFLISALSLVLMWVVDALRRAVMPWERAGESNRR</sequence>
<evidence type="ECO:0000256" key="2">
    <source>
        <dbReference type="ARBA" id="ARBA00022448"/>
    </source>
</evidence>
<keyword evidence="6 7" id="KW-0472">Membrane</keyword>
<dbReference type="GO" id="GO:0055085">
    <property type="term" value="P:transmembrane transport"/>
    <property type="evidence" value="ECO:0007669"/>
    <property type="project" value="InterPro"/>
</dbReference>
<dbReference type="EMBL" id="ABXJ01000068">
    <property type="protein sequence ID" value="EEA90621.1"/>
    <property type="molecule type" value="Genomic_DNA"/>
</dbReference>
<dbReference type="Gene3D" id="1.10.3720.10">
    <property type="entry name" value="MetI-like"/>
    <property type="match status" value="1"/>
</dbReference>
<dbReference type="InterPro" id="IPR000515">
    <property type="entry name" value="MetI-like"/>
</dbReference>
<feature type="transmembrane region" description="Helical" evidence="7">
    <location>
        <begin position="80"/>
        <end position="105"/>
    </location>
</feature>
<keyword evidence="4 7" id="KW-0812">Transmembrane</keyword>
<keyword evidence="2 7" id="KW-0813">Transport</keyword>
<gene>
    <name evidence="9" type="ORF">COLSTE_01195</name>
</gene>
<dbReference type="RefSeq" id="WP_006720848.1">
    <property type="nucleotide sequence ID" value="NZ_CP085935.1"/>
</dbReference>
<dbReference type="GO" id="GO:0005886">
    <property type="term" value="C:plasma membrane"/>
    <property type="evidence" value="ECO:0007669"/>
    <property type="project" value="UniProtKB-SubCell"/>
</dbReference>
<dbReference type="SUPFAM" id="SSF161098">
    <property type="entry name" value="MetI-like"/>
    <property type="match status" value="1"/>
</dbReference>
<evidence type="ECO:0000256" key="4">
    <source>
        <dbReference type="ARBA" id="ARBA00022692"/>
    </source>
</evidence>
<dbReference type="CDD" id="cd06261">
    <property type="entry name" value="TM_PBP2"/>
    <property type="match status" value="1"/>
</dbReference>
<evidence type="ECO:0000313" key="9">
    <source>
        <dbReference type="EMBL" id="EEA90621.1"/>
    </source>
</evidence>
<dbReference type="eggNOG" id="COG0600">
    <property type="taxonomic scope" value="Bacteria"/>
</dbReference>
<evidence type="ECO:0000256" key="3">
    <source>
        <dbReference type="ARBA" id="ARBA00022475"/>
    </source>
</evidence>
<organism evidence="9 10">
    <name type="scientific">Collinsella stercoris DSM 13279</name>
    <dbReference type="NCBI Taxonomy" id="445975"/>
    <lineage>
        <taxon>Bacteria</taxon>
        <taxon>Bacillati</taxon>
        <taxon>Actinomycetota</taxon>
        <taxon>Coriobacteriia</taxon>
        <taxon>Coriobacteriales</taxon>
        <taxon>Coriobacteriaceae</taxon>
        <taxon>Collinsella</taxon>
    </lineage>
</organism>
<feature type="transmembrane region" description="Helical" evidence="7">
    <location>
        <begin position="174"/>
        <end position="195"/>
    </location>
</feature>
<keyword evidence="3" id="KW-1003">Cell membrane</keyword>
<evidence type="ECO:0000256" key="5">
    <source>
        <dbReference type="ARBA" id="ARBA00022989"/>
    </source>
</evidence>
<feature type="transmembrane region" description="Helical" evidence="7">
    <location>
        <begin position="207"/>
        <end position="225"/>
    </location>
</feature>
<proteinExistence type="inferred from homology"/>
<dbReference type="AlphaFoldDB" id="B6GAU5"/>
<dbReference type="HOGENOM" id="CLU_046113_2_1_11"/>
<accession>B6GAU5</accession>
<protein>
    <submittedName>
        <fullName evidence="9">ABC transporter, permease protein</fullName>
    </submittedName>
</protein>
<dbReference type="InterPro" id="IPR035906">
    <property type="entry name" value="MetI-like_sf"/>
</dbReference>
<evidence type="ECO:0000259" key="8">
    <source>
        <dbReference type="PROSITE" id="PS50928"/>
    </source>
</evidence>
<evidence type="ECO:0000256" key="7">
    <source>
        <dbReference type="RuleBase" id="RU363032"/>
    </source>
</evidence>
<keyword evidence="5 7" id="KW-1133">Transmembrane helix</keyword>
<dbReference type="GeneID" id="98001863"/>
<comment type="caution">
    <text evidence="9">The sequence shown here is derived from an EMBL/GenBank/DDBJ whole genome shotgun (WGS) entry which is preliminary data.</text>
</comment>
<evidence type="ECO:0000256" key="1">
    <source>
        <dbReference type="ARBA" id="ARBA00004651"/>
    </source>
</evidence>
<feature type="transmembrane region" description="Helical" evidence="7">
    <location>
        <begin position="111"/>
        <end position="130"/>
    </location>
</feature>
<dbReference type="Pfam" id="PF00528">
    <property type="entry name" value="BPD_transp_1"/>
    <property type="match status" value="1"/>
</dbReference>
<dbReference type="PROSITE" id="PS50928">
    <property type="entry name" value="ABC_TM1"/>
    <property type="match status" value="1"/>
</dbReference>
<reference evidence="9 10" key="2">
    <citation type="submission" date="2008-10" db="EMBL/GenBank/DDBJ databases">
        <authorList>
            <person name="Fulton L."/>
            <person name="Clifton S."/>
            <person name="Fulton B."/>
            <person name="Xu J."/>
            <person name="Minx P."/>
            <person name="Pepin K.H."/>
            <person name="Johnson M."/>
            <person name="Thiruvilangam P."/>
            <person name="Bhonagiri V."/>
            <person name="Nash W.E."/>
            <person name="Mardis E.R."/>
            <person name="Wilson R.K."/>
        </authorList>
    </citation>
    <scope>NUCLEOTIDE SEQUENCE [LARGE SCALE GENOMIC DNA]</scope>
    <source>
        <strain evidence="9 10">DSM 13279</strain>
    </source>
</reference>
<evidence type="ECO:0000256" key="6">
    <source>
        <dbReference type="ARBA" id="ARBA00023136"/>
    </source>
</evidence>
<feature type="domain" description="ABC transmembrane type-1" evidence="8">
    <location>
        <begin position="45"/>
        <end position="225"/>
    </location>
</feature>
<dbReference type="STRING" id="445975.COLSTE_01195"/>